<dbReference type="Pfam" id="PF07722">
    <property type="entry name" value="Peptidase_C26"/>
    <property type="match status" value="1"/>
</dbReference>
<dbReference type="InterPro" id="IPR044668">
    <property type="entry name" value="PuuD-like"/>
</dbReference>
<evidence type="ECO:0000256" key="3">
    <source>
        <dbReference type="ARBA" id="ARBA00055068"/>
    </source>
</evidence>
<dbReference type="AlphaFoldDB" id="A0A368YE79"/>
<dbReference type="GO" id="GO:0033969">
    <property type="term" value="F:gamma-glutamyl-gamma-aminobutyrate hydrolase activity"/>
    <property type="evidence" value="ECO:0007669"/>
    <property type="project" value="UniProtKB-EC"/>
</dbReference>
<evidence type="ECO:0000256" key="4">
    <source>
        <dbReference type="ARBA" id="ARBA00060634"/>
    </source>
</evidence>
<dbReference type="InterPro" id="IPR011697">
    <property type="entry name" value="Peptidase_C26"/>
</dbReference>
<keyword evidence="6" id="KW-0315">Glutamine amidotransferase</keyword>
<evidence type="ECO:0000256" key="5">
    <source>
        <dbReference type="ARBA" id="ARBA00066788"/>
    </source>
</evidence>
<dbReference type="Gene3D" id="3.40.50.880">
    <property type="match status" value="1"/>
</dbReference>
<dbReference type="InterPro" id="IPR029062">
    <property type="entry name" value="Class_I_gatase-like"/>
</dbReference>
<dbReference type="CDD" id="cd01745">
    <property type="entry name" value="GATase1_2"/>
    <property type="match status" value="1"/>
</dbReference>
<evidence type="ECO:0000256" key="2">
    <source>
        <dbReference type="ARBA" id="ARBA00052718"/>
    </source>
</evidence>
<dbReference type="Proteomes" id="UP000253324">
    <property type="component" value="Unassembled WGS sequence"/>
</dbReference>
<evidence type="ECO:0000256" key="1">
    <source>
        <dbReference type="ARBA" id="ARBA00011083"/>
    </source>
</evidence>
<keyword evidence="7" id="KW-1185">Reference proteome</keyword>
<name>A0A368YE79_9HYPH</name>
<dbReference type="GO" id="GO:0016740">
    <property type="term" value="F:transferase activity"/>
    <property type="evidence" value="ECO:0007669"/>
    <property type="project" value="UniProtKB-KW"/>
</dbReference>
<comment type="catalytic activity">
    <reaction evidence="2">
        <text>4-(gamma-L-glutamylamino)butanoate + H2O = 4-aminobutanoate + L-glutamate</text>
        <dbReference type="Rhea" id="RHEA:19737"/>
        <dbReference type="ChEBI" id="CHEBI:15377"/>
        <dbReference type="ChEBI" id="CHEBI:29985"/>
        <dbReference type="ChEBI" id="CHEBI:58800"/>
        <dbReference type="ChEBI" id="CHEBI:59888"/>
        <dbReference type="EC" id="3.5.1.94"/>
    </reaction>
</comment>
<dbReference type="EMBL" id="QPJM01000041">
    <property type="protein sequence ID" value="RCW77646.1"/>
    <property type="molecule type" value="Genomic_DNA"/>
</dbReference>
<keyword evidence="6" id="KW-0808">Transferase</keyword>
<comment type="similarity">
    <text evidence="1">Belongs to the peptidase C26 family.</text>
</comment>
<organism evidence="6 7">
    <name type="scientific">Phyllobacterium bourgognense</name>
    <dbReference type="NCBI Taxonomy" id="314236"/>
    <lineage>
        <taxon>Bacteria</taxon>
        <taxon>Pseudomonadati</taxon>
        <taxon>Pseudomonadota</taxon>
        <taxon>Alphaproteobacteria</taxon>
        <taxon>Hyphomicrobiales</taxon>
        <taxon>Phyllobacteriaceae</taxon>
        <taxon>Phyllobacterium</taxon>
    </lineage>
</organism>
<comment type="caution">
    <text evidence="6">The sequence shown here is derived from an EMBL/GenBank/DDBJ whole genome shotgun (WGS) entry which is preliminary data.</text>
</comment>
<evidence type="ECO:0000313" key="7">
    <source>
        <dbReference type="Proteomes" id="UP000253324"/>
    </source>
</evidence>
<accession>A0A368YE79</accession>
<dbReference type="GO" id="GO:0005829">
    <property type="term" value="C:cytosol"/>
    <property type="evidence" value="ECO:0007669"/>
    <property type="project" value="TreeGrafter"/>
</dbReference>
<sequence length="257" mass="27961">MMRQPLVAITSDVRTFENYTWHAAPDQYLMAAYEAAGVIPLIVPSFGESLDIDAILDGVDGVLITGSKSNVHPALYGVAPSEAHEPYDPARDATSLPLIRRAIERGVPLLAICRGIQELNVALGGTLATEIQELDGRMDHRAPQSDQQTERFAIRHPVHIKPGSCLANVMQSDAIQVNSVHRQAIDKPAPQLDIEAVADDGTIEAVSVKNARAFAVGVQWHPEYWVKSDSPSRKIFAAFGDAARAHKASRERMQAAE</sequence>
<evidence type="ECO:0000313" key="6">
    <source>
        <dbReference type="EMBL" id="RCW77646.1"/>
    </source>
</evidence>
<dbReference type="PROSITE" id="PS51273">
    <property type="entry name" value="GATASE_TYPE_1"/>
    <property type="match status" value="1"/>
</dbReference>
<gene>
    <name evidence="6" type="ORF">C7476_14112</name>
</gene>
<proteinExistence type="inferred from homology"/>
<dbReference type="GO" id="GO:0006598">
    <property type="term" value="P:polyamine catabolic process"/>
    <property type="evidence" value="ECO:0007669"/>
    <property type="project" value="TreeGrafter"/>
</dbReference>
<protein>
    <recommendedName>
        <fullName evidence="5">gamma-glutamyl-gamma-aminobutyrate hydrolase</fullName>
        <ecNumber evidence="5">3.5.1.94</ecNumber>
    </recommendedName>
</protein>
<dbReference type="PANTHER" id="PTHR43235">
    <property type="entry name" value="GLUTAMINE AMIDOTRANSFERASE PB2B2.05-RELATED"/>
    <property type="match status" value="1"/>
</dbReference>
<dbReference type="FunFam" id="3.40.50.880:FF:000030">
    <property type="entry name" value="Gamma-glutamyl-gamma-aminobutyrate hydrolase PuuD"/>
    <property type="match status" value="1"/>
</dbReference>
<reference evidence="6 7" key="1">
    <citation type="submission" date="2018-07" db="EMBL/GenBank/DDBJ databases">
        <title>Genomic Encyclopedia of Type Strains, Phase III (KMG-III): the genomes of soil and plant-associated and newly described type strains.</title>
        <authorList>
            <person name="Whitman W."/>
        </authorList>
    </citation>
    <scope>NUCLEOTIDE SEQUENCE [LARGE SCALE GENOMIC DNA]</scope>
    <source>
        <strain evidence="6 7">31-25a</strain>
    </source>
</reference>
<comment type="pathway">
    <text evidence="4">Amine and polyamine degradation; putrescine degradation; 4-aminobutanoate from putrescine: step 4/4.</text>
</comment>
<dbReference type="PANTHER" id="PTHR43235:SF1">
    <property type="entry name" value="GLUTAMINE AMIDOTRANSFERASE PB2B2.05-RELATED"/>
    <property type="match status" value="1"/>
</dbReference>
<dbReference type="EC" id="3.5.1.94" evidence="5"/>
<comment type="function">
    <text evidence="3">Involved in the breakdown of putrescine via hydrolysis of the gamma-glutamyl linkage of gamma-glutamyl-gamma-aminobutyrate.</text>
</comment>
<dbReference type="SUPFAM" id="SSF52317">
    <property type="entry name" value="Class I glutamine amidotransferase-like"/>
    <property type="match status" value="1"/>
</dbReference>